<feature type="coiled-coil region" evidence="1">
    <location>
        <begin position="142"/>
        <end position="178"/>
    </location>
</feature>
<evidence type="ECO:0000256" key="1">
    <source>
        <dbReference type="SAM" id="Coils"/>
    </source>
</evidence>
<reference evidence="2" key="1">
    <citation type="journal article" date="2023" name="DNA Res.">
        <title>Chromosome-level genome assembly of Phrynocephalus forsythii using third-generation DNA sequencing and Hi-C analysis.</title>
        <authorList>
            <person name="Qi Y."/>
            <person name="Zhao W."/>
            <person name="Zhao Y."/>
            <person name="Niu C."/>
            <person name="Cao S."/>
            <person name="Zhang Y."/>
        </authorList>
    </citation>
    <scope>NUCLEOTIDE SEQUENCE</scope>
    <source>
        <tissue evidence="2">Muscle</tissue>
    </source>
</reference>
<dbReference type="SUPFAM" id="SSF52540">
    <property type="entry name" value="P-loop containing nucleoside triphosphate hydrolases"/>
    <property type="match status" value="1"/>
</dbReference>
<gene>
    <name evidence="2" type="ORF">JRQ81_004767</name>
</gene>
<dbReference type="PROSITE" id="PS50096">
    <property type="entry name" value="IQ"/>
    <property type="match status" value="3"/>
</dbReference>
<keyword evidence="1" id="KW-0175">Coiled coil</keyword>
<dbReference type="EMBL" id="JAPFRF010000002">
    <property type="protein sequence ID" value="KAJ7341069.1"/>
    <property type="molecule type" value="Genomic_DNA"/>
</dbReference>
<sequence length="373" mass="44533">MGAGWGGVVGEEGNMATLARLQERIPGFKEEYFLRNRFVDEYRKTEYDAAVKIQSWFRGCKVRAYIRHLNKMMVYIQKWWRGDLGRKKFRNMAETAYFIMKMNFYNEMAVRIQKRWRGYYIRKYIHNYYALKKYLEAIALNNEMVRKELNEYAEMKEKEEVKKALEREEKKKDYLARKMHYLLSTEQIAGIYNSPYKMSPDPMELQLRKAKPLKEKKKLIQKDVMDPQWRTDTDSFDFQLVPALPPIGRQKPQGPFRDPAEVLQQRYKPLEPSLRVAASEASLQLAREKVKQEEWRKRLYDDVFLPFTGHEPDKYVPSIQRASKYGQSSYGLKHFREEYPEKWITNKDFLTVLPSIHLFGKFGKTYSRAGQIV</sequence>
<organism evidence="2 3">
    <name type="scientific">Phrynocephalus forsythii</name>
    <dbReference type="NCBI Taxonomy" id="171643"/>
    <lineage>
        <taxon>Eukaryota</taxon>
        <taxon>Metazoa</taxon>
        <taxon>Chordata</taxon>
        <taxon>Craniata</taxon>
        <taxon>Vertebrata</taxon>
        <taxon>Euteleostomi</taxon>
        <taxon>Lepidosauria</taxon>
        <taxon>Squamata</taxon>
        <taxon>Bifurcata</taxon>
        <taxon>Unidentata</taxon>
        <taxon>Episquamata</taxon>
        <taxon>Toxicofera</taxon>
        <taxon>Iguania</taxon>
        <taxon>Acrodonta</taxon>
        <taxon>Agamidae</taxon>
        <taxon>Agaminae</taxon>
        <taxon>Phrynocephalus</taxon>
    </lineage>
</organism>
<dbReference type="CDD" id="cd23767">
    <property type="entry name" value="IQCD"/>
    <property type="match status" value="1"/>
</dbReference>
<dbReference type="Proteomes" id="UP001142489">
    <property type="component" value="Unassembled WGS sequence"/>
</dbReference>
<dbReference type="Pfam" id="PF00612">
    <property type="entry name" value="IQ"/>
    <property type="match status" value="2"/>
</dbReference>
<name>A0A9Q0Y2C3_9SAUR</name>
<keyword evidence="3" id="KW-1185">Reference proteome</keyword>
<dbReference type="AlphaFoldDB" id="A0A9Q0Y2C3"/>
<dbReference type="Gene3D" id="1.20.5.190">
    <property type="match status" value="1"/>
</dbReference>
<protein>
    <recommendedName>
        <fullName evidence="4">Spermatogenesis-associated protein 17</fullName>
    </recommendedName>
</protein>
<comment type="caution">
    <text evidence="2">The sequence shown here is derived from an EMBL/GenBank/DDBJ whole genome shotgun (WGS) entry which is preliminary data.</text>
</comment>
<dbReference type="SMART" id="SM00015">
    <property type="entry name" value="IQ"/>
    <property type="match status" value="3"/>
</dbReference>
<evidence type="ECO:0008006" key="4">
    <source>
        <dbReference type="Google" id="ProtNLM"/>
    </source>
</evidence>
<proteinExistence type="predicted"/>
<dbReference type="OrthoDB" id="190375at2759"/>
<evidence type="ECO:0000313" key="2">
    <source>
        <dbReference type="EMBL" id="KAJ7341069.1"/>
    </source>
</evidence>
<accession>A0A9Q0Y2C3</accession>
<dbReference type="InterPro" id="IPR027417">
    <property type="entry name" value="P-loop_NTPase"/>
</dbReference>
<evidence type="ECO:0000313" key="3">
    <source>
        <dbReference type="Proteomes" id="UP001142489"/>
    </source>
</evidence>
<dbReference type="InterPro" id="IPR000048">
    <property type="entry name" value="IQ_motif_EF-hand-BS"/>
</dbReference>